<keyword evidence="6 7" id="KW-0411">Iron-sulfur</keyword>
<keyword evidence="12" id="KW-1185">Reference proteome</keyword>
<evidence type="ECO:0000256" key="5">
    <source>
        <dbReference type="ARBA" id="ARBA00023004"/>
    </source>
</evidence>
<evidence type="ECO:0000256" key="2">
    <source>
        <dbReference type="ARBA" id="ARBA00022679"/>
    </source>
</evidence>
<dbReference type="PROSITE" id="PS51918">
    <property type="entry name" value="RADICAL_SAM"/>
    <property type="match status" value="1"/>
</dbReference>
<dbReference type="InterPro" id="IPR058240">
    <property type="entry name" value="rSAM_sf"/>
</dbReference>
<feature type="binding site" evidence="7 8">
    <location>
        <position position="67"/>
    </location>
    <ligand>
        <name>[4Fe-4S] cluster</name>
        <dbReference type="ChEBI" id="CHEBI:49883"/>
        <note>4Fe-4S-S-AdoMet</note>
    </ligand>
</feature>
<dbReference type="InterPro" id="IPR045567">
    <property type="entry name" value="CofH/MnqC-like_C"/>
</dbReference>
<dbReference type="Proteomes" id="UP000007360">
    <property type="component" value="Unassembled WGS sequence"/>
</dbReference>
<dbReference type="SFLD" id="SFLDG01389">
    <property type="entry name" value="menaquinone_synthsis_involved"/>
    <property type="match status" value="1"/>
</dbReference>
<gene>
    <name evidence="7" type="primary">cofH</name>
    <name evidence="11" type="ORF">A994_03993</name>
</gene>
<keyword evidence="4 7" id="KW-0479">Metal-binding</keyword>
<dbReference type="PIRSF" id="PIRSF004762">
    <property type="entry name" value="CHP00423"/>
    <property type="match status" value="1"/>
</dbReference>
<feature type="binding site" evidence="9">
    <location>
        <position position="131"/>
    </location>
    <ligand>
        <name>(3R)-3-methyl-D-ornithine</name>
        <dbReference type="ChEBI" id="CHEBI:64642"/>
    </ligand>
</feature>
<sequence>MIKDIYERSLAGEITRDDAHKLVNSNPFELFDTADQLRQEIVGDEVTFVANRNIDITDHCIIGCTFCSFRNNIGYELTTEEVLTSIKEAVDVNASEICLFGGVMPHMTVEYYCDLFEAIKENYDIMLHSMSPVEVFHAAKASEVSTQEALTSFKSAGLDSLTGASAEILVDSVRAKLCPNKVSTQEWADIITEAHNLGIPSTSTIMYGSIETWEDRIEHLMILRDIQRETGGFTELVPMTFLGKNNIMGQQSNGASGLDDLKLHAIARIILGRDIPNIQASWIKIGTRMAQMALCCGANDLGGTMMEDLISIAAGSSHGEYLSREQMHATIEGVGRIPVERNTLYERVN</sequence>
<dbReference type="GO" id="GO:0005506">
    <property type="term" value="F:iron ion binding"/>
    <property type="evidence" value="ECO:0007669"/>
    <property type="project" value="UniProtKB-UniRule"/>
</dbReference>
<dbReference type="InterPro" id="IPR020050">
    <property type="entry name" value="FO_synthase_su2"/>
</dbReference>
<protein>
    <recommendedName>
        <fullName evidence="7">5-amino-6-(D-ribitylamino)uracil--L-tyrosine 4-hydroxyphenyl transferase</fullName>
        <ecNumber evidence="7">2.5.1.147</ecNumber>
    </recommendedName>
    <alternativeName>
        <fullName evidence="7">FO synthase subunit 2</fullName>
    </alternativeName>
</protein>
<comment type="cofactor">
    <cofactor evidence="7 8">
        <name>[4Fe-4S] cluster</name>
        <dbReference type="ChEBI" id="CHEBI:49883"/>
    </cofactor>
    <text evidence="7 8">Binds 1 [4Fe-4S] cluster. The cluster is coordinated with 3 cysteines and an exchangeable S-adenosyl-L-methionine.</text>
</comment>
<evidence type="ECO:0000259" key="10">
    <source>
        <dbReference type="PROSITE" id="PS51918"/>
    </source>
</evidence>
<comment type="similarity">
    <text evidence="7">Belongs to the radical SAM superfamily. CofH family.</text>
</comment>
<dbReference type="SFLD" id="SFLDG01064">
    <property type="entry name" value="F420__menaquinone_cofactor_bio"/>
    <property type="match status" value="1"/>
</dbReference>
<dbReference type="Pfam" id="PF04055">
    <property type="entry name" value="Radical_SAM"/>
    <property type="match status" value="1"/>
</dbReference>
<feature type="binding site" evidence="9">
    <location>
        <position position="281"/>
    </location>
    <ligand>
        <name>(3R)-3-methyl-D-ornithine</name>
        <dbReference type="ChEBI" id="CHEBI:64642"/>
    </ligand>
</feature>
<dbReference type="PANTHER" id="PTHR43076:SF1">
    <property type="entry name" value="LIPOYL SYNTHASE 2"/>
    <property type="match status" value="1"/>
</dbReference>
<evidence type="ECO:0000313" key="12">
    <source>
        <dbReference type="Proteomes" id="UP000007360"/>
    </source>
</evidence>
<dbReference type="InterPro" id="IPR034405">
    <property type="entry name" value="F420"/>
</dbReference>
<dbReference type="PATRIC" id="fig|1204725.3.peg.803"/>
<evidence type="ECO:0000313" key="11">
    <source>
        <dbReference type="EMBL" id="EKF86613.1"/>
    </source>
</evidence>
<keyword evidence="5 7" id="KW-0408">Iron</keyword>
<dbReference type="AlphaFoldDB" id="K2R259"/>
<evidence type="ECO:0000256" key="4">
    <source>
        <dbReference type="ARBA" id="ARBA00022723"/>
    </source>
</evidence>
<dbReference type="SFLD" id="SFLDS00029">
    <property type="entry name" value="Radical_SAM"/>
    <property type="match status" value="1"/>
</dbReference>
<proteinExistence type="inferred from homology"/>
<dbReference type="GO" id="GO:0141093">
    <property type="term" value="F:5-amino-6-(D-ribitylamino)uracil--L-tyrosine 4-hydroxyphenyl transferase activity"/>
    <property type="evidence" value="ECO:0007669"/>
    <property type="project" value="UniProtKB-EC"/>
</dbReference>
<feature type="binding site" evidence="7 8">
    <location>
        <position position="60"/>
    </location>
    <ligand>
        <name>[4Fe-4S] cluster</name>
        <dbReference type="ChEBI" id="CHEBI:49883"/>
        <note>4Fe-4S-S-AdoMet</note>
    </ligand>
</feature>
<dbReference type="NCBIfam" id="TIGR03551">
    <property type="entry name" value="F420_cofH"/>
    <property type="match status" value="1"/>
</dbReference>
<dbReference type="UniPathway" id="UPA00072"/>
<dbReference type="Pfam" id="PF19288">
    <property type="entry name" value="CofH_C"/>
    <property type="match status" value="1"/>
</dbReference>
<dbReference type="GO" id="GO:0044689">
    <property type="term" value="F:7,8-didemethyl-8-hydroxy-5-deazariboflavin synthase activity"/>
    <property type="evidence" value="ECO:0007669"/>
    <property type="project" value="TreeGrafter"/>
</dbReference>
<dbReference type="InterPro" id="IPR007197">
    <property type="entry name" value="rSAM"/>
</dbReference>
<dbReference type="NCBIfam" id="TIGR00423">
    <property type="entry name" value="CofH family radical SAM protein"/>
    <property type="match status" value="1"/>
</dbReference>
<comment type="subunit">
    <text evidence="7">The FO synthase complex consists of two subunits, CofG and CofH.</text>
</comment>
<feature type="binding site" evidence="7 8">
    <location>
        <position position="64"/>
    </location>
    <ligand>
        <name>[4Fe-4S] cluster</name>
        <dbReference type="ChEBI" id="CHEBI:49883"/>
        <note>4Fe-4S-S-AdoMet</note>
    </ligand>
</feature>
<organism evidence="11 12">
    <name type="scientific">Methanobacterium formicicum (strain DSM 3637 / PP1)</name>
    <dbReference type="NCBI Taxonomy" id="1204725"/>
    <lineage>
        <taxon>Archaea</taxon>
        <taxon>Methanobacteriati</taxon>
        <taxon>Methanobacteriota</taxon>
        <taxon>Methanomada group</taxon>
        <taxon>Methanobacteria</taxon>
        <taxon>Methanobacteriales</taxon>
        <taxon>Methanobacteriaceae</taxon>
        <taxon>Methanobacterium</taxon>
    </lineage>
</organism>
<name>K2R259_METFP</name>
<feature type="binding site" evidence="9">
    <location>
        <position position="66"/>
    </location>
    <ligand>
        <name>S-adenosyl-L-methionine</name>
        <dbReference type="ChEBI" id="CHEBI:59789"/>
    </ligand>
</feature>
<dbReference type="EMBL" id="AMPO01000002">
    <property type="protein sequence ID" value="EKF86613.1"/>
    <property type="molecule type" value="Genomic_DNA"/>
</dbReference>
<dbReference type="PANTHER" id="PTHR43076">
    <property type="entry name" value="FO SYNTHASE (COFH)"/>
    <property type="match status" value="1"/>
</dbReference>
<reference evidence="11 12" key="1">
    <citation type="journal article" date="2012" name="J. Bacteriol.">
        <title>Draft genome sequence of Methanobacterium formicicum DSM 3637, an archaebacterium isolated from the methane producer amoeba Pelomyxa palustris.</title>
        <authorList>
            <person name="Gutierrez G."/>
        </authorList>
    </citation>
    <scope>NUCLEOTIDE SEQUENCE [LARGE SCALE GENOMIC DNA]</scope>
    <source>
        <strain evidence="12">DSM 3637 / PP1</strain>
    </source>
</reference>
<comment type="pathway">
    <text evidence="7">Cofactor biosynthesis; coenzyme F0 biosynthesis.</text>
</comment>
<dbReference type="InterPro" id="IPR019940">
    <property type="entry name" value="CofH_family"/>
</dbReference>
<dbReference type="RefSeq" id="WP_004030008.1">
    <property type="nucleotide sequence ID" value="NZ_AMPO01000002.1"/>
</dbReference>
<comment type="caution">
    <text evidence="11">The sequence shown here is derived from an EMBL/GenBank/DDBJ whole genome shotgun (WGS) entry which is preliminary data.</text>
</comment>
<evidence type="ECO:0000256" key="9">
    <source>
        <dbReference type="PIRSR" id="PIRSR004762-2"/>
    </source>
</evidence>
<evidence type="ECO:0000256" key="6">
    <source>
        <dbReference type="ARBA" id="ARBA00023014"/>
    </source>
</evidence>
<dbReference type="NCBIfam" id="NF005609">
    <property type="entry name" value="PRK07360.1"/>
    <property type="match status" value="1"/>
</dbReference>
<comment type="function">
    <text evidence="7">Catalyzes the radical-mediated synthesis of 5-amino-5-(4-hydroxybenzyl)-6-(D-ribitylimino)-5,6-dihydrouracil from 5-amino-6-(D-ribitylamino)uracil and L-tyrosine.</text>
</comment>
<keyword evidence="3 7" id="KW-0949">S-adenosyl-L-methionine</keyword>
<dbReference type="GO" id="GO:0051539">
    <property type="term" value="F:4 iron, 4 sulfur cluster binding"/>
    <property type="evidence" value="ECO:0007669"/>
    <property type="project" value="UniProtKB-KW"/>
</dbReference>
<evidence type="ECO:0000256" key="1">
    <source>
        <dbReference type="ARBA" id="ARBA00022485"/>
    </source>
</evidence>
<dbReference type="SUPFAM" id="SSF102114">
    <property type="entry name" value="Radical SAM enzymes"/>
    <property type="match status" value="1"/>
</dbReference>
<keyword evidence="1 7" id="KW-0004">4Fe-4S</keyword>
<dbReference type="HAMAP" id="MF_01612">
    <property type="entry name" value="FO_synth_sub2"/>
    <property type="match status" value="1"/>
</dbReference>
<evidence type="ECO:0000256" key="7">
    <source>
        <dbReference type="HAMAP-Rule" id="MF_01612"/>
    </source>
</evidence>
<evidence type="ECO:0000256" key="8">
    <source>
        <dbReference type="PIRSR" id="PIRSR004762-1"/>
    </source>
</evidence>
<dbReference type="SFLD" id="SFLDG01388">
    <property type="entry name" value="7_8-didemethyl-8-hydroxy-5-dea"/>
    <property type="match status" value="1"/>
</dbReference>
<dbReference type="Gene3D" id="3.20.20.70">
    <property type="entry name" value="Aldolase class I"/>
    <property type="match status" value="1"/>
</dbReference>
<feature type="binding site" evidence="9">
    <location>
        <position position="167"/>
    </location>
    <ligand>
        <name>S-adenosyl-L-methionine</name>
        <dbReference type="ChEBI" id="CHEBI:59789"/>
    </ligand>
</feature>
<comment type="catalytic activity">
    <reaction evidence="7">
        <text>5-amino-6-(D-ribitylamino)uracil + L-tyrosine + S-adenosyl-L-methionine = 5-amino-5-(4-hydroxybenzyl)-6-(D-ribitylimino)-5,6-dihydrouracil + 2-iminoacetate + 5'-deoxyadenosine + L-methionine + H(+)</text>
        <dbReference type="Rhea" id="RHEA:55200"/>
        <dbReference type="ChEBI" id="CHEBI:15378"/>
        <dbReference type="ChEBI" id="CHEBI:15934"/>
        <dbReference type="ChEBI" id="CHEBI:17319"/>
        <dbReference type="ChEBI" id="CHEBI:57844"/>
        <dbReference type="ChEBI" id="CHEBI:58315"/>
        <dbReference type="ChEBI" id="CHEBI:59789"/>
        <dbReference type="ChEBI" id="CHEBI:77846"/>
        <dbReference type="ChEBI" id="CHEBI:85936"/>
        <dbReference type="EC" id="2.5.1.147"/>
    </reaction>
</comment>
<dbReference type="OrthoDB" id="8186at2157"/>
<dbReference type="InterPro" id="IPR013785">
    <property type="entry name" value="Aldolase_TIM"/>
</dbReference>
<keyword evidence="2 7" id="KW-0808">Transferase</keyword>
<evidence type="ECO:0000256" key="3">
    <source>
        <dbReference type="ARBA" id="ARBA00022691"/>
    </source>
</evidence>
<accession>K2R259</accession>
<feature type="domain" description="Radical SAM core" evidence="10">
    <location>
        <begin position="46"/>
        <end position="273"/>
    </location>
</feature>
<dbReference type="EC" id="2.5.1.147" evidence="7"/>